<dbReference type="AlphaFoldDB" id="A0A1I7XB00"/>
<dbReference type="Proteomes" id="UP000095283">
    <property type="component" value="Unplaced"/>
</dbReference>
<evidence type="ECO:0000313" key="1">
    <source>
        <dbReference type="Proteomes" id="UP000095283"/>
    </source>
</evidence>
<protein>
    <submittedName>
        <fullName evidence="2">Transposase</fullName>
    </submittedName>
</protein>
<dbReference type="WBParaSite" id="Hba_14866">
    <property type="protein sequence ID" value="Hba_14866"/>
    <property type="gene ID" value="Hba_14866"/>
</dbReference>
<name>A0A1I7XB00_HETBA</name>
<reference evidence="2" key="1">
    <citation type="submission" date="2016-11" db="UniProtKB">
        <authorList>
            <consortium name="WormBaseParasite"/>
        </authorList>
    </citation>
    <scope>IDENTIFICATION</scope>
</reference>
<accession>A0A1I7XB00</accession>
<proteinExistence type="predicted"/>
<organism evidence="1 2">
    <name type="scientific">Heterorhabditis bacteriophora</name>
    <name type="common">Entomopathogenic nematode worm</name>
    <dbReference type="NCBI Taxonomy" id="37862"/>
    <lineage>
        <taxon>Eukaryota</taxon>
        <taxon>Metazoa</taxon>
        <taxon>Ecdysozoa</taxon>
        <taxon>Nematoda</taxon>
        <taxon>Chromadorea</taxon>
        <taxon>Rhabditida</taxon>
        <taxon>Rhabditina</taxon>
        <taxon>Rhabditomorpha</taxon>
        <taxon>Strongyloidea</taxon>
        <taxon>Heterorhabditidae</taxon>
        <taxon>Heterorhabditis</taxon>
    </lineage>
</organism>
<evidence type="ECO:0000313" key="2">
    <source>
        <dbReference type="WBParaSite" id="Hba_14866"/>
    </source>
</evidence>
<keyword evidence="1" id="KW-1185">Reference proteome</keyword>
<sequence>MPPISAYDINSILCLNIIARKLERYSAAAITRELQKTFGTISYKHVLTIIEAYKQQKAGNILRPYSRRKFIASEVYEVKTLCLMHIAPTIASQLEG</sequence>